<gene>
    <name evidence="6" type="ORF">DNTS_024614</name>
</gene>
<feature type="compositionally biased region" description="Basic residues" evidence="2">
    <location>
        <begin position="510"/>
        <end position="529"/>
    </location>
</feature>
<dbReference type="PROSITE" id="PS50174">
    <property type="entry name" value="G_PATCH"/>
    <property type="match status" value="1"/>
</dbReference>
<dbReference type="Proteomes" id="UP000316079">
    <property type="component" value="Unassembled WGS sequence"/>
</dbReference>
<accession>A0A553NHK9</accession>
<protein>
    <recommendedName>
        <fullName evidence="8">Angiogenic factor with G patch and FHA domains 1</fullName>
    </recommendedName>
</protein>
<keyword evidence="1" id="KW-0175">Coiled coil</keyword>
<reference evidence="6 7" key="1">
    <citation type="journal article" date="2019" name="Sci. Data">
        <title>Hybrid genome assembly and annotation of Danionella translucida.</title>
        <authorList>
            <person name="Kadobianskyi M."/>
            <person name="Schulze L."/>
            <person name="Schuelke M."/>
            <person name="Judkewitz B."/>
        </authorList>
    </citation>
    <scope>NUCLEOTIDE SEQUENCE [LARGE SCALE GENOMIC DNA]</scope>
    <source>
        <strain evidence="6 7">Bolton</strain>
    </source>
</reference>
<feature type="domain" description="FHA" evidence="4">
    <location>
        <begin position="615"/>
        <end position="673"/>
    </location>
</feature>
<feature type="region of interest" description="Disordered" evidence="2">
    <location>
        <begin position="871"/>
        <end position="895"/>
    </location>
</feature>
<feature type="compositionally biased region" description="Basic and acidic residues" evidence="2">
    <location>
        <begin position="436"/>
        <end position="454"/>
    </location>
</feature>
<dbReference type="InterPro" id="IPR000467">
    <property type="entry name" value="G_patch_dom"/>
</dbReference>
<evidence type="ECO:0000259" key="5">
    <source>
        <dbReference type="PROSITE" id="PS50174"/>
    </source>
</evidence>
<dbReference type="STRING" id="623744.A0A553NHK9"/>
<keyword evidence="7" id="KW-1185">Reference proteome</keyword>
<feature type="compositionally biased region" description="Basic residues" evidence="2">
    <location>
        <begin position="341"/>
        <end position="351"/>
    </location>
</feature>
<dbReference type="CDD" id="cd16164">
    <property type="entry name" value="OCRE_VG5Q"/>
    <property type="match status" value="1"/>
</dbReference>
<dbReference type="EMBL" id="SRMA01026961">
    <property type="protein sequence ID" value="TRY64927.1"/>
    <property type="molecule type" value="Genomic_DNA"/>
</dbReference>
<dbReference type="GO" id="GO:0001570">
    <property type="term" value="P:vasculogenesis"/>
    <property type="evidence" value="ECO:0007669"/>
    <property type="project" value="TreeGrafter"/>
</dbReference>
<evidence type="ECO:0000256" key="2">
    <source>
        <dbReference type="SAM" id="MobiDB-lite"/>
    </source>
</evidence>
<feature type="compositionally biased region" description="Basic residues" evidence="2">
    <location>
        <begin position="456"/>
        <end position="484"/>
    </location>
</feature>
<dbReference type="SMART" id="SM00443">
    <property type="entry name" value="G_patch"/>
    <property type="match status" value="1"/>
</dbReference>
<feature type="signal peptide" evidence="3">
    <location>
        <begin position="1"/>
        <end position="19"/>
    </location>
</feature>
<dbReference type="SMART" id="SM00240">
    <property type="entry name" value="FHA"/>
    <property type="match status" value="1"/>
</dbReference>
<feature type="domain" description="G-patch" evidence="5">
    <location>
        <begin position="798"/>
        <end position="844"/>
    </location>
</feature>
<feature type="region of interest" description="Disordered" evidence="2">
    <location>
        <begin position="329"/>
        <end position="352"/>
    </location>
</feature>
<keyword evidence="3" id="KW-0732">Signal</keyword>
<feature type="region of interest" description="Disordered" evidence="2">
    <location>
        <begin position="435"/>
        <end position="577"/>
    </location>
</feature>
<evidence type="ECO:0008006" key="8">
    <source>
        <dbReference type="Google" id="ProtNLM"/>
    </source>
</evidence>
<feature type="compositionally biased region" description="Acidic residues" evidence="2">
    <location>
        <begin position="535"/>
        <end position="546"/>
    </location>
</feature>
<evidence type="ECO:0000256" key="3">
    <source>
        <dbReference type="SAM" id="SignalP"/>
    </source>
</evidence>
<sequence>MAVSVAVGLKFVVVAPCNALYGQTNFSTNMCPMYGGHMVFIFDLQIDSRAANSGTRWKNWWFKPRFIELYGQMEQRVLLWNILIMASEEKPGSDENPDPCLEEEIVSLRSQAESLRQELKTCKDELQKLQKQLSQSERVQKTTENYNKDLRQQISELCAEIHERKKKEREKVNVETQTEEYTWTETDYYNYYYGGYYPSGTETAAEVQENVVMETPETSENLEQQHPINETGEAQPEKPNDSTVFPVTEGASEDGNSIADMLRATAEEAMNQTNFVFDETSGMYYDHGSGFYYDSASQLYYDANTAMYYYYDTESGKYQFHSRIEMPTAQPEVEQIPQGKSKGRKKNRKPVKTTERVSCLDVGVQDLSNSLARLRIEQLRRVEGRETRFLKRFITETQMDLGNTFRFVFFNLKTIISIPISSVFAHPQEQAETELAIDKQPENHHKKKKEELNKSQRSHSRSPERHKRSRSRQKKRSKKRRSRRRSESRSDDSRSRRRRENGSHSDDERRRKRRKASKRSHSASGRNRKSGSDEGNGESEPEEGELTESGHEPSPASTASSSSLVQAEQDSPEREVEIETQKLEEAWPPCVRVTVVRSPVLQTGTLFILTADVIATIGRSVGTVEKDLDHAIRIPEAGVSKSHAEVYFDQEQQCYMLVDQGSQNGTVINGNRILQPKVRCEPCPLTHGDEVKMGETVLSFHIHLGTATCDGCEPGQILAHLSRFKREESTGTVLSKEDKEAQRQKELKMMKSSDFEDSKTLKGNRYKDRAENRRQAFGSEGTFQRDDAPASVHVEIGDENKGRQMLEKMGWKRGEGLGKEGAGMKDPIQLHMHKAQSGLGSGAVMSIEDVSLPRNKSTRNWERARERFSEVCHGDSAHLENSQSPKAWVKSQELE</sequence>
<feature type="compositionally biased region" description="Basic and acidic residues" evidence="2">
    <location>
        <begin position="485"/>
        <end position="509"/>
    </location>
</feature>
<dbReference type="Pfam" id="PF17780">
    <property type="entry name" value="OCRE"/>
    <property type="match status" value="1"/>
</dbReference>
<dbReference type="PANTHER" id="PTHR23106:SF24">
    <property type="entry name" value="ANGIOGENIC FACTOR WITH G PATCH AND FHA DOMAINS 1"/>
    <property type="match status" value="1"/>
</dbReference>
<evidence type="ECO:0000313" key="6">
    <source>
        <dbReference type="EMBL" id="TRY64927.1"/>
    </source>
</evidence>
<dbReference type="Gene3D" id="2.60.200.20">
    <property type="match status" value="1"/>
</dbReference>
<dbReference type="GO" id="GO:0003676">
    <property type="term" value="F:nucleic acid binding"/>
    <property type="evidence" value="ECO:0007669"/>
    <property type="project" value="InterPro"/>
</dbReference>
<proteinExistence type="predicted"/>
<evidence type="ECO:0000313" key="7">
    <source>
        <dbReference type="Proteomes" id="UP000316079"/>
    </source>
</evidence>
<dbReference type="Pfam" id="PF00498">
    <property type="entry name" value="FHA"/>
    <property type="match status" value="1"/>
</dbReference>
<organism evidence="6 7">
    <name type="scientific">Danionella cerebrum</name>
    <dbReference type="NCBI Taxonomy" id="2873325"/>
    <lineage>
        <taxon>Eukaryota</taxon>
        <taxon>Metazoa</taxon>
        <taxon>Chordata</taxon>
        <taxon>Craniata</taxon>
        <taxon>Vertebrata</taxon>
        <taxon>Euteleostomi</taxon>
        <taxon>Actinopterygii</taxon>
        <taxon>Neopterygii</taxon>
        <taxon>Teleostei</taxon>
        <taxon>Ostariophysi</taxon>
        <taxon>Cypriniformes</taxon>
        <taxon>Danionidae</taxon>
        <taxon>Danioninae</taxon>
        <taxon>Danionella</taxon>
    </lineage>
</organism>
<dbReference type="InterPro" id="IPR000253">
    <property type="entry name" value="FHA_dom"/>
</dbReference>
<dbReference type="InterPro" id="IPR008984">
    <property type="entry name" value="SMAD_FHA_dom_sf"/>
</dbReference>
<evidence type="ECO:0000256" key="1">
    <source>
        <dbReference type="SAM" id="Coils"/>
    </source>
</evidence>
<dbReference type="PROSITE" id="PS50006">
    <property type="entry name" value="FHA_DOMAIN"/>
    <property type="match status" value="1"/>
</dbReference>
<dbReference type="InterPro" id="IPR053027">
    <property type="entry name" value="AGGF1"/>
</dbReference>
<comment type="caution">
    <text evidence="6">The sequence shown here is derived from an EMBL/GenBank/DDBJ whole genome shotgun (WGS) entry which is preliminary data.</text>
</comment>
<dbReference type="AlphaFoldDB" id="A0A553NHK9"/>
<dbReference type="Pfam" id="PF01585">
    <property type="entry name" value="G-patch"/>
    <property type="match status" value="1"/>
</dbReference>
<dbReference type="OrthoDB" id="2538319at2759"/>
<dbReference type="SUPFAM" id="SSF49879">
    <property type="entry name" value="SMAD/FHA domain"/>
    <property type="match status" value="1"/>
</dbReference>
<evidence type="ECO:0000259" key="4">
    <source>
        <dbReference type="PROSITE" id="PS50006"/>
    </source>
</evidence>
<dbReference type="PANTHER" id="PTHR23106">
    <property type="entry name" value="ANGIOGENIC FACTOR WITH G PATCH AND FHA DOMAINS 1"/>
    <property type="match status" value="1"/>
</dbReference>
<name>A0A553NHK9_9TELE</name>
<feature type="compositionally biased region" description="Low complexity" evidence="2">
    <location>
        <begin position="552"/>
        <end position="563"/>
    </location>
</feature>
<feature type="coiled-coil region" evidence="1">
    <location>
        <begin position="105"/>
        <end position="167"/>
    </location>
</feature>
<dbReference type="InterPro" id="IPR041591">
    <property type="entry name" value="OCRE"/>
</dbReference>
<dbReference type="InterPro" id="IPR035624">
    <property type="entry name" value="AGGF1_OCRE"/>
</dbReference>
<feature type="chain" id="PRO_5022203451" description="Angiogenic factor with G patch and FHA domains 1" evidence="3">
    <location>
        <begin position="20"/>
        <end position="895"/>
    </location>
</feature>
<dbReference type="CDD" id="cd22686">
    <property type="entry name" value="FHA_AGGF1"/>
    <property type="match status" value="1"/>
</dbReference>